<dbReference type="RefSeq" id="WP_369250615.1">
    <property type="nucleotide sequence ID" value="NZ_CP163443.1"/>
</dbReference>
<evidence type="ECO:0000313" key="1">
    <source>
        <dbReference type="EMBL" id="XDQ57554.1"/>
    </source>
</evidence>
<dbReference type="EMBL" id="CP163443">
    <property type="protein sequence ID" value="XDQ57554.1"/>
    <property type="molecule type" value="Genomic_DNA"/>
</dbReference>
<dbReference type="AlphaFoldDB" id="A0AB39RRZ9"/>
<name>A0AB39RRZ9_9ACTN</name>
<proteinExistence type="predicted"/>
<protein>
    <submittedName>
        <fullName evidence="1">Uncharacterized protein</fullName>
    </submittedName>
</protein>
<accession>A0AB39RRZ9</accession>
<organism evidence="1">
    <name type="scientific">Streptomyces sp. R41</name>
    <dbReference type="NCBI Taxonomy" id="3238632"/>
    <lineage>
        <taxon>Bacteria</taxon>
        <taxon>Bacillati</taxon>
        <taxon>Actinomycetota</taxon>
        <taxon>Actinomycetes</taxon>
        <taxon>Kitasatosporales</taxon>
        <taxon>Streptomycetaceae</taxon>
        <taxon>Streptomyces</taxon>
    </lineage>
</organism>
<sequence length="106" mass="11337">MLHTAAAGGSLQLHCPSPALERLVALTGSNSLFLAHPDAFAGSRLPPWPSPGRCAVTARPWWLRFDGALPLAVGRLTDTDIAFSGILVHSHARQQERLLAEHQASP</sequence>
<reference evidence="1" key="1">
    <citation type="submission" date="2024-07" db="EMBL/GenBank/DDBJ databases">
        <authorList>
            <person name="Yu S.T."/>
        </authorList>
    </citation>
    <scope>NUCLEOTIDE SEQUENCE</scope>
    <source>
        <strain evidence="1">R41</strain>
    </source>
</reference>
<gene>
    <name evidence="1" type="ORF">AB5J53_40745</name>
</gene>